<feature type="binding site" evidence="11">
    <location>
        <position position="145"/>
    </location>
    <ligand>
        <name>Zn(2+)</name>
        <dbReference type="ChEBI" id="CHEBI:29105"/>
        <label>2</label>
    </ligand>
</feature>
<evidence type="ECO:0000256" key="4">
    <source>
        <dbReference type="ARBA" id="ARBA00013068"/>
    </source>
</evidence>
<evidence type="ECO:0000256" key="3">
    <source>
        <dbReference type="ARBA" id="ARBA00005812"/>
    </source>
</evidence>
<dbReference type="SUPFAM" id="SSF51569">
    <property type="entry name" value="Aldolase"/>
    <property type="match status" value="1"/>
</dbReference>
<dbReference type="EMBL" id="MDZA01000011">
    <property type="protein sequence ID" value="OGX92121.1"/>
    <property type="molecule type" value="Genomic_DNA"/>
</dbReference>
<dbReference type="EC" id="4.1.2.13" evidence="4 12"/>
<keyword evidence="7 12" id="KW-0324">Glycolysis</keyword>
<feature type="binding site" evidence="10">
    <location>
        <begin position="267"/>
        <end position="269"/>
    </location>
    <ligand>
        <name>dihydroxyacetone phosphate</name>
        <dbReference type="ChEBI" id="CHEBI:57642"/>
    </ligand>
</feature>
<feature type="binding site" evidence="11">
    <location>
        <position position="111"/>
    </location>
    <ligand>
        <name>Zn(2+)</name>
        <dbReference type="ChEBI" id="CHEBI:29105"/>
        <label>1</label>
        <note>catalytic</note>
    </ligand>
</feature>
<dbReference type="OrthoDB" id="9803995at2"/>
<comment type="catalytic activity">
    <reaction evidence="1 12">
        <text>beta-D-fructose 1,6-bisphosphate = D-glyceraldehyde 3-phosphate + dihydroxyacetone phosphate</text>
        <dbReference type="Rhea" id="RHEA:14729"/>
        <dbReference type="ChEBI" id="CHEBI:32966"/>
        <dbReference type="ChEBI" id="CHEBI:57642"/>
        <dbReference type="ChEBI" id="CHEBI:59776"/>
        <dbReference type="EC" id="4.1.2.13"/>
    </reaction>
</comment>
<proteinExistence type="inferred from homology"/>
<dbReference type="Gene3D" id="3.20.20.70">
    <property type="entry name" value="Aldolase class I"/>
    <property type="match status" value="1"/>
</dbReference>
<dbReference type="Proteomes" id="UP000177506">
    <property type="component" value="Unassembled WGS sequence"/>
</dbReference>
<organism evidence="13 14">
    <name type="scientific">Hymenobacter coccineus</name>
    <dbReference type="NCBI Taxonomy" id="1908235"/>
    <lineage>
        <taxon>Bacteria</taxon>
        <taxon>Pseudomonadati</taxon>
        <taxon>Bacteroidota</taxon>
        <taxon>Cytophagia</taxon>
        <taxon>Cytophagales</taxon>
        <taxon>Hymenobacteraceae</taxon>
        <taxon>Hymenobacter</taxon>
    </lineage>
</organism>
<keyword evidence="14" id="KW-1185">Reference proteome</keyword>
<keyword evidence="6 11" id="KW-0862">Zinc</keyword>
<dbReference type="NCBIfam" id="TIGR00167">
    <property type="entry name" value="cbbA"/>
    <property type="match status" value="1"/>
</dbReference>
<feature type="binding site" evidence="11">
    <location>
        <position position="175"/>
    </location>
    <ligand>
        <name>Zn(2+)</name>
        <dbReference type="ChEBI" id="CHEBI:29105"/>
        <label>2</label>
    </ligand>
</feature>
<reference evidence="13 14" key="1">
    <citation type="submission" date="2016-08" db="EMBL/GenBank/DDBJ databases">
        <title>Hymenobacter coccineus sp. nov., Hymenobacter lapidarius sp. nov. and Hymenobacter glacialis sp. nov., isolated from Antarctic soil.</title>
        <authorList>
            <person name="Sedlacek I."/>
            <person name="Kralova S."/>
            <person name="Kyrova K."/>
            <person name="Maslanova I."/>
            <person name="Stankova E."/>
            <person name="Vrbovska V."/>
            <person name="Nemec M."/>
            <person name="Bartak M."/>
            <person name="Svec P."/>
            <person name="Busse H.-J."/>
            <person name="Pantucek R."/>
        </authorList>
    </citation>
    <scope>NUCLEOTIDE SEQUENCE [LARGE SCALE GENOMIC DNA]</scope>
    <source>
        <strain evidence="13 14">CCM 8649</strain>
    </source>
</reference>
<dbReference type="Pfam" id="PF01116">
    <property type="entry name" value="F_bP_aldolase"/>
    <property type="match status" value="1"/>
</dbReference>
<evidence type="ECO:0000256" key="7">
    <source>
        <dbReference type="ARBA" id="ARBA00023152"/>
    </source>
</evidence>
<dbReference type="UniPathway" id="UPA00109">
    <property type="reaction ID" value="UER00183"/>
</dbReference>
<dbReference type="GO" id="GO:0006096">
    <property type="term" value="P:glycolytic process"/>
    <property type="evidence" value="ECO:0007669"/>
    <property type="project" value="UniProtKB-UniPathway"/>
</dbReference>
<dbReference type="PIRSF" id="PIRSF001359">
    <property type="entry name" value="F_bP_aldolase_II"/>
    <property type="match status" value="1"/>
</dbReference>
<accession>A0A1G1TMM4</accession>
<comment type="function">
    <text evidence="12">Catalyzes the aldol condensation of dihydroxyacetone phosphate (DHAP or glycerone-phosphate) with glyceraldehyde 3-phosphate (G3P) to form fructose 1,6-bisphosphate (FBP) in gluconeogenesis and the reverse reaction in glycolysis.</text>
</comment>
<evidence type="ECO:0000256" key="12">
    <source>
        <dbReference type="RuleBase" id="RU366023"/>
    </source>
</evidence>
<dbReference type="InterPro" id="IPR013785">
    <property type="entry name" value="Aldolase_TIM"/>
</dbReference>
<evidence type="ECO:0000256" key="9">
    <source>
        <dbReference type="PIRSR" id="PIRSR001359-1"/>
    </source>
</evidence>
<feature type="binding site" evidence="10">
    <location>
        <position position="228"/>
    </location>
    <ligand>
        <name>dihydroxyacetone phosphate</name>
        <dbReference type="ChEBI" id="CHEBI:57642"/>
    </ligand>
</feature>
<dbReference type="PANTHER" id="PTHR30559">
    <property type="entry name" value="FRUCTOSE-BISPHOSPHATE ALDOLASE CLASS 2"/>
    <property type="match status" value="1"/>
</dbReference>
<evidence type="ECO:0000256" key="11">
    <source>
        <dbReference type="PIRSR" id="PIRSR001359-3"/>
    </source>
</evidence>
<evidence type="ECO:0000256" key="8">
    <source>
        <dbReference type="ARBA" id="ARBA00023239"/>
    </source>
</evidence>
<comment type="caution">
    <text evidence="13">The sequence shown here is derived from an EMBL/GenBank/DDBJ whole genome shotgun (WGS) entry which is preliminary data.</text>
</comment>
<evidence type="ECO:0000313" key="13">
    <source>
        <dbReference type="EMBL" id="OGX92121.1"/>
    </source>
</evidence>
<dbReference type="NCBIfam" id="TIGR01520">
    <property type="entry name" value="FruBisAldo_II_A"/>
    <property type="match status" value="1"/>
</dbReference>
<dbReference type="PANTHER" id="PTHR30559:SF0">
    <property type="entry name" value="FRUCTOSE-BISPHOSPHATE ALDOLASE"/>
    <property type="match status" value="1"/>
</dbReference>
<evidence type="ECO:0000256" key="6">
    <source>
        <dbReference type="ARBA" id="ARBA00022833"/>
    </source>
</evidence>
<feature type="active site" description="Proton donor" evidence="9">
    <location>
        <position position="110"/>
    </location>
</feature>
<feature type="binding site" evidence="11">
    <location>
        <position position="266"/>
    </location>
    <ligand>
        <name>Zn(2+)</name>
        <dbReference type="ChEBI" id="CHEBI:29105"/>
        <label>1</label>
        <note>catalytic</note>
    </ligand>
</feature>
<dbReference type="GO" id="GO:0004332">
    <property type="term" value="F:fructose-bisphosphate aldolase activity"/>
    <property type="evidence" value="ECO:0007669"/>
    <property type="project" value="UniProtKB-EC"/>
</dbReference>
<dbReference type="PROSITE" id="PS00806">
    <property type="entry name" value="ALDOLASE_CLASS_II_2"/>
    <property type="match status" value="1"/>
</dbReference>
<dbReference type="PROSITE" id="PS00602">
    <property type="entry name" value="ALDOLASE_CLASS_II_1"/>
    <property type="match status" value="1"/>
</dbReference>
<comment type="similarity">
    <text evidence="3 12">Belongs to the class II fructose-bisphosphate aldolase family.</text>
</comment>
<evidence type="ECO:0000256" key="5">
    <source>
        <dbReference type="ARBA" id="ARBA00022723"/>
    </source>
</evidence>
<evidence type="ECO:0000256" key="2">
    <source>
        <dbReference type="ARBA" id="ARBA00004714"/>
    </source>
</evidence>
<protein>
    <recommendedName>
        <fullName evidence="4 12">Fructose-bisphosphate aldolase</fullName>
        <shortName evidence="12">FBP aldolase</shortName>
        <ecNumber evidence="4 12">4.1.2.13</ecNumber>
    </recommendedName>
</protein>
<gene>
    <name evidence="13" type="ORF">BEN49_03565</name>
</gene>
<dbReference type="CDD" id="cd00946">
    <property type="entry name" value="FBP_aldolase_IIA"/>
    <property type="match status" value="1"/>
</dbReference>
<dbReference type="GO" id="GO:0008270">
    <property type="term" value="F:zinc ion binding"/>
    <property type="evidence" value="ECO:0007669"/>
    <property type="project" value="UniProtKB-UniRule"/>
</dbReference>
<feature type="binding site" evidence="11">
    <location>
        <position position="227"/>
    </location>
    <ligand>
        <name>Zn(2+)</name>
        <dbReference type="ChEBI" id="CHEBI:29105"/>
        <label>1</label>
        <note>catalytic</note>
    </ligand>
</feature>
<sequence>MSTPSFGRLRAGVLHGDEVQQLFQRAKAEGYALPAVNVTGTDTVNGVLEAARDLNSPVMIQFSNGGAQFFAGKSVPNDKQQASIAGGISGAQHVHAMAALYDVPVVLHTDHAAKKLLPWIDGLLDAGEKHFEQYGQPLYSSHMLDLSEEPIEENIEICAKYLARMAKMGMTLEIELGVTGGEEDGVDNSDVDSSKLYTQPSEVAYAYEELSKISPRFTVAAAFGNVHGVYKPGNVRLEPKILHNSQEFLREKHKIEAALPIDFVFHGGSGSSQAEIREAISYGAIKMNIDTDLQWALWEGIKDYYVKNEGYLQGQMGNPTGPDSPNKKFYDPRVWLREGEKTFVARLKQAFEDLNAVNRRG</sequence>
<feature type="binding site" evidence="10">
    <location>
        <begin position="288"/>
        <end position="291"/>
    </location>
    <ligand>
        <name>dihydroxyacetone phosphate</name>
        <dbReference type="ChEBI" id="CHEBI:57642"/>
    </ligand>
</feature>
<comment type="pathway">
    <text evidence="2 12">Carbohydrate degradation; glycolysis; D-glyceraldehyde 3-phosphate and glycerone phosphate from D-glucose: step 4/4.</text>
</comment>
<dbReference type="InterPro" id="IPR006411">
    <property type="entry name" value="Fruct_bisP_bact"/>
</dbReference>
<dbReference type="GO" id="GO:0006094">
    <property type="term" value="P:gluconeogenesis"/>
    <property type="evidence" value="ECO:0007669"/>
    <property type="project" value="TreeGrafter"/>
</dbReference>
<comment type="cofactor">
    <cofactor evidence="11 12">
        <name>Zn(2+)</name>
        <dbReference type="ChEBI" id="CHEBI:29105"/>
    </cofactor>
    <text evidence="11 12">Binds 2 Zn(2+) ions per subunit. One is catalytic and the other provides a structural contribution.</text>
</comment>
<name>A0A1G1TMM4_9BACT</name>
<dbReference type="RefSeq" id="WP_070739390.1">
    <property type="nucleotide sequence ID" value="NZ_MDZA01000011.1"/>
</dbReference>
<dbReference type="FunFam" id="3.20.20.70:FF:000013">
    <property type="entry name" value="Class II fructose-bisphosphate aldolase"/>
    <property type="match status" value="1"/>
</dbReference>
<dbReference type="AlphaFoldDB" id="A0A1G1TMM4"/>
<evidence type="ECO:0000256" key="10">
    <source>
        <dbReference type="PIRSR" id="PIRSR001359-2"/>
    </source>
</evidence>
<dbReference type="NCBIfam" id="NF006628">
    <property type="entry name" value="PRK09197.1"/>
    <property type="match status" value="1"/>
</dbReference>
<dbReference type="InterPro" id="IPR000771">
    <property type="entry name" value="FBA_II"/>
</dbReference>
<keyword evidence="5 11" id="KW-0479">Metal-binding</keyword>
<keyword evidence="8 12" id="KW-0456">Lyase</keyword>
<dbReference type="GO" id="GO:0005829">
    <property type="term" value="C:cytosol"/>
    <property type="evidence" value="ECO:0007669"/>
    <property type="project" value="TreeGrafter"/>
</dbReference>
<evidence type="ECO:0000313" key="14">
    <source>
        <dbReference type="Proteomes" id="UP000177506"/>
    </source>
</evidence>
<evidence type="ECO:0000256" key="1">
    <source>
        <dbReference type="ARBA" id="ARBA00000441"/>
    </source>
</evidence>